<evidence type="ECO:0000313" key="2">
    <source>
        <dbReference type="Proteomes" id="UP000800036"/>
    </source>
</evidence>
<organism evidence="1 2">
    <name type="scientific">Bimuria novae-zelandiae CBS 107.79</name>
    <dbReference type="NCBI Taxonomy" id="1447943"/>
    <lineage>
        <taxon>Eukaryota</taxon>
        <taxon>Fungi</taxon>
        <taxon>Dikarya</taxon>
        <taxon>Ascomycota</taxon>
        <taxon>Pezizomycotina</taxon>
        <taxon>Dothideomycetes</taxon>
        <taxon>Pleosporomycetidae</taxon>
        <taxon>Pleosporales</taxon>
        <taxon>Massarineae</taxon>
        <taxon>Didymosphaeriaceae</taxon>
        <taxon>Bimuria</taxon>
    </lineage>
</organism>
<dbReference type="Proteomes" id="UP000800036">
    <property type="component" value="Unassembled WGS sequence"/>
</dbReference>
<sequence>MRHVRLWGTFFRCLSLGMMREDSRSEAVRFRSFPWVPFAHQLRRIVGGARDPAPDKANCVGAWCGCWYEWMACESRLFMERKPVVTAPTRRRARQTLTIWLHQHFAIAVCIIATRLPCLAGHRPRPMTIMTLTWSTVAAVRPRSPFPSCGPGVWPISKQPPPSLLRNAYHLLACPSSCSDLQQQQRTEHTTNRPA</sequence>
<dbReference type="EMBL" id="ML976690">
    <property type="protein sequence ID" value="KAF1971919.1"/>
    <property type="molecule type" value="Genomic_DNA"/>
</dbReference>
<proteinExistence type="predicted"/>
<keyword evidence="2" id="KW-1185">Reference proteome</keyword>
<gene>
    <name evidence="1" type="ORF">BU23DRAFT_167648</name>
</gene>
<dbReference type="AlphaFoldDB" id="A0A6A5V6L5"/>
<reference evidence="1" key="1">
    <citation type="journal article" date="2020" name="Stud. Mycol.">
        <title>101 Dothideomycetes genomes: a test case for predicting lifestyles and emergence of pathogens.</title>
        <authorList>
            <person name="Haridas S."/>
            <person name="Albert R."/>
            <person name="Binder M."/>
            <person name="Bloem J."/>
            <person name="Labutti K."/>
            <person name="Salamov A."/>
            <person name="Andreopoulos B."/>
            <person name="Baker S."/>
            <person name="Barry K."/>
            <person name="Bills G."/>
            <person name="Bluhm B."/>
            <person name="Cannon C."/>
            <person name="Castanera R."/>
            <person name="Culley D."/>
            <person name="Daum C."/>
            <person name="Ezra D."/>
            <person name="Gonzalez J."/>
            <person name="Henrissat B."/>
            <person name="Kuo A."/>
            <person name="Liang C."/>
            <person name="Lipzen A."/>
            <person name="Lutzoni F."/>
            <person name="Magnuson J."/>
            <person name="Mondo S."/>
            <person name="Nolan M."/>
            <person name="Ohm R."/>
            <person name="Pangilinan J."/>
            <person name="Park H.-J."/>
            <person name="Ramirez L."/>
            <person name="Alfaro M."/>
            <person name="Sun H."/>
            <person name="Tritt A."/>
            <person name="Yoshinaga Y."/>
            <person name="Zwiers L.-H."/>
            <person name="Turgeon B."/>
            <person name="Goodwin S."/>
            <person name="Spatafora J."/>
            <person name="Crous P."/>
            <person name="Grigoriev I."/>
        </authorList>
    </citation>
    <scope>NUCLEOTIDE SEQUENCE</scope>
    <source>
        <strain evidence="1">CBS 107.79</strain>
    </source>
</reference>
<accession>A0A6A5V6L5</accession>
<evidence type="ECO:0000313" key="1">
    <source>
        <dbReference type="EMBL" id="KAF1971919.1"/>
    </source>
</evidence>
<protein>
    <submittedName>
        <fullName evidence="1">Uncharacterized protein</fullName>
    </submittedName>
</protein>
<name>A0A6A5V6L5_9PLEO</name>